<keyword evidence="3" id="KW-1185">Reference proteome</keyword>
<gene>
    <name evidence="2" type="ORF">EDD38_1176</name>
</gene>
<evidence type="ECO:0000313" key="2">
    <source>
        <dbReference type="EMBL" id="RPE32906.1"/>
    </source>
</evidence>
<feature type="region of interest" description="Disordered" evidence="1">
    <location>
        <begin position="88"/>
        <end position="108"/>
    </location>
</feature>
<evidence type="ECO:0000256" key="1">
    <source>
        <dbReference type="SAM" id="MobiDB-lite"/>
    </source>
</evidence>
<organism evidence="2 3">
    <name type="scientific">Kitasatospora cineracea</name>
    <dbReference type="NCBI Taxonomy" id="88074"/>
    <lineage>
        <taxon>Bacteria</taxon>
        <taxon>Bacillati</taxon>
        <taxon>Actinomycetota</taxon>
        <taxon>Actinomycetes</taxon>
        <taxon>Kitasatosporales</taxon>
        <taxon>Streptomycetaceae</taxon>
        <taxon>Kitasatospora</taxon>
    </lineage>
</organism>
<dbReference type="RefSeq" id="WP_123817507.1">
    <property type="nucleotide sequence ID" value="NZ_JBEYIY010000083.1"/>
</dbReference>
<comment type="caution">
    <text evidence="2">The sequence shown here is derived from an EMBL/GenBank/DDBJ whole genome shotgun (WGS) entry which is preliminary data.</text>
</comment>
<evidence type="ECO:0000313" key="3">
    <source>
        <dbReference type="Proteomes" id="UP000266906"/>
    </source>
</evidence>
<dbReference type="AlphaFoldDB" id="A0A3N4RJG9"/>
<dbReference type="EMBL" id="RKQG01000001">
    <property type="protein sequence ID" value="RPE32906.1"/>
    <property type="molecule type" value="Genomic_DNA"/>
</dbReference>
<name>A0A3N4RJG9_9ACTN</name>
<protein>
    <submittedName>
        <fullName evidence="2">Uncharacterized protein</fullName>
    </submittedName>
</protein>
<accession>A0A3N4RJG9</accession>
<reference evidence="2 3" key="1">
    <citation type="submission" date="2018-11" db="EMBL/GenBank/DDBJ databases">
        <title>Sequencing the genomes of 1000 actinobacteria strains.</title>
        <authorList>
            <person name="Klenk H.-P."/>
        </authorList>
    </citation>
    <scope>NUCLEOTIDE SEQUENCE [LARGE SCALE GENOMIC DNA]</scope>
    <source>
        <strain evidence="2 3">DSM 44781</strain>
    </source>
</reference>
<sequence length="108" mass="11810">MTSTDLPEQDAPRYVRLTIELIAEITDEGALKAAALTQVAEDEYLEDDERAQAVEAIEVDPTGSLAHFVDPVALLGDVPGVELASATWESASTDYDPDDESWDEYEVH</sequence>
<feature type="compositionally biased region" description="Acidic residues" evidence="1">
    <location>
        <begin position="95"/>
        <end position="108"/>
    </location>
</feature>
<proteinExistence type="predicted"/>
<dbReference type="Proteomes" id="UP000266906">
    <property type="component" value="Unassembled WGS sequence"/>
</dbReference>